<dbReference type="EMBL" id="CAMXCT030000829">
    <property type="protein sequence ID" value="CAL4771019.1"/>
    <property type="molecule type" value="Genomic_DNA"/>
</dbReference>
<proteinExistence type="predicted"/>
<protein>
    <submittedName>
        <fullName evidence="1">Uncharacterized protein</fullName>
    </submittedName>
</protein>
<dbReference type="Proteomes" id="UP001152797">
    <property type="component" value="Unassembled WGS sequence"/>
</dbReference>
<evidence type="ECO:0000313" key="2">
    <source>
        <dbReference type="EMBL" id="CAL4771019.1"/>
    </source>
</evidence>
<organism evidence="1">
    <name type="scientific">Cladocopium goreaui</name>
    <dbReference type="NCBI Taxonomy" id="2562237"/>
    <lineage>
        <taxon>Eukaryota</taxon>
        <taxon>Sar</taxon>
        <taxon>Alveolata</taxon>
        <taxon>Dinophyceae</taxon>
        <taxon>Suessiales</taxon>
        <taxon>Symbiodiniaceae</taxon>
        <taxon>Cladocopium</taxon>
    </lineage>
</organism>
<gene>
    <name evidence="1" type="ORF">C1SCF055_LOCUS11297</name>
</gene>
<accession>A0A9P1FRE3</accession>
<dbReference type="EMBL" id="CAMXCT020000829">
    <property type="protein sequence ID" value="CAL1137082.1"/>
    <property type="molecule type" value="Genomic_DNA"/>
</dbReference>
<sequence>MSDPVPVPKAAPVPGVSLAAALQMEGFWANARLQSMALEKQMLEMNKDRVKRAMDVMADLGKTRDEVGQHQDQFRCQTAKNEEIRKDIESLRGQKAILEKSTCSTRQISDTSPEMVEIVDCPCFRVLTRTIDGGAADSGYLSMVKGTVLVAVCLEE</sequence>
<name>A0A9P1FRE3_9DINO</name>
<dbReference type="AlphaFoldDB" id="A0A9P1FRE3"/>
<comment type="caution">
    <text evidence="1">The sequence shown here is derived from an EMBL/GenBank/DDBJ whole genome shotgun (WGS) entry which is preliminary data.</text>
</comment>
<dbReference type="EMBL" id="CAMXCT010000829">
    <property type="protein sequence ID" value="CAI3983707.1"/>
    <property type="molecule type" value="Genomic_DNA"/>
</dbReference>
<reference evidence="1" key="1">
    <citation type="submission" date="2022-10" db="EMBL/GenBank/DDBJ databases">
        <authorList>
            <person name="Chen Y."/>
            <person name="Dougan E. K."/>
            <person name="Chan C."/>
            <person name="Rhodes N."/>
            <person name="Thang M."/>
        </authorList>
    </citation>
    <scope>NUCLEOTIDE SEQUENCE</scope>
</reference>
<reference evidence="2 3" key="2">
    <citation type="submission" date="2024-05" db="EMBL/GenBank/DDBJ databases">
        <authorList>
            <person name="Chen Y."/>
            <person name="Shah S."/>
            <person name="Dougan E. K."/>
            <person name="Thang M."/>
            <person name="Chan C."/>
        </authorList>
    </citation>
    <scope>NUCLEOTIDE SEQUENCE [LARGE SCALE GENOMIC DNA]</scope>
</reference>
<evidence type="ECO:0000313" key="3">
    <source>
        <dbReference type="Proteomes" id="UP001152797"/>
    </source>
</evidence>
<keyword evidence="3" id="KW-1185">Reference proteome</keyword>
<evidence type="ECO:0000313" key="1">
    <source>
        <dbReference type="EMBL" id="CAI3983707.1"/>
    </source>
</evidence>